<comment type="caution">
    <text evidence="1">The sequence shown here is derived from an EMBL/GenBank/DDBJ whole genome shotgun (WGS) entry which is preliminary data.</text>
</comment>
<dbReference type="Gene3D" id="2.130.10.10">
    <property type="entry name" value="YVTN repeat-like/Quinoprotein amine dehydrogenase"/>
    <property type="match status" value="1"/>
</dbReference>
<feature type="non-terminal residue" evidence="1">
    <location>
        <position position="1"/>
    </location>
</feature>
<accession>A0A2H0BII8</accession>
<dbReference type="Proteomes" id="UP000229847">
    <property type="component" value="Unassembled WGS sequence"/>
</dbReference>
<reference evidence="1 2" key="1">
    <citation type="submission" date="2017-09" db="EMBL/GenBank/DDBJ databases">
        <title>Depth-based differentiation of microbial function through sediment-hosted aquifers and enrichment of novel symbionts in the deep terrestrial subsurface.</title>
        <authorList>
            <person name="Probst A.J."/>
            <person name="Ladd B."/>
            <person name="Jarett J.K."/>
            <person name="Geller-Mcgrath D.E."/>
            <person name="Sieber C.M."/>
            <person name="Emerson J.B."/>
            <person name="Anantharaman K."/>
            <person name="Thomas B.C."/>
            <person name="Malmstrom R."/>
            <person name="Stieglmeier M."/>
            <person name="Klingl A."/>
            <person name="Woyke T."/>
            <person name="Ryan C.M."/>
            <person name="Banfield J.F."/>
        </authorList>
    </citation>
    <scope>NUCLEOTIDE SEQUENCE [LARGE SCALE GENOMIC DNA]</scope>
    <source>
        <strain evidence="1">CG22_combo_CG10-13_8_21_14_all_39_10</strain>
    </source>
</reference>
<dbReference type="AlphaFoldDB" id="A0A2H0BII8"/>
<evidence type="ECO:0000313" key="2">
    <source>
        <dbReference type="Proteomes" id="UP000229847"/>
    </source>
</evidence>
<protein>
    <submittedName>
        <fullName evidence="1">Uncharacterized protein</fullName>
    </submittedName>
</protein>
<proteinExistence type="predicted"/>
<organism evidence="1 2">
    <name type="scientific">Candidatus Woesebacteria bacterium CG22_combo_CG10-13_8_21_14_all_39_10</name>
    <dbReference type="NCBI Taxonomy" id="1975059"/>
    <lineage>
        <taxon>Bacteria</taxon>
        <taxon>Candidatus Woeseibacteriota</taxon>
    </lineage>
</organism>
<name>A0A2H0BII8_9BACT</name>
<dbReference type="SUPFAM" id="SSF101908">
    <property type="entry name" value="Putative isomerase YbhE"/>
    <property type="match status" value="1"/>
</dbReference>
<sequence>SGQWDSFESNEINLRKFNIRASKHDNQYWAFNKDGNIEISGGLNNSRQTINTDLLSQYCPAIKHSFNFSGTEDGYEKQFNFDGDILWFGCRQGFASYNLSNKTWNFKETRLNYPAEIYNILAVKNGTLLVDSNLGFGLVIPDKQKWTFIKSLEASDSLWGGAIWSGDDIYFIEILEAFGMGGPSQPPRLWKYNVLSKSTSQIKTPDDLSLSEIIDLKINNNLWFNSGNEIQEFNPVSGEVFSYKPTIEQGKYLTIKDVKKNNNVLWFVSNLGLGSFNLISKEFEIVGNPTGIKFPDWGLEHLSIVGNKIWTDASDNPGDGLYIYDLTTKTWEHLTQTNSGLKFDWVRKLTGTTDYLLMTSFGRVDFSQRKRGDVSVITTASTYIYEQYGLNIYDVGNNTWKFFTSEDGMLDGEISNEYIDGNNAWFVNGENGVWRLNFDRLK</sequence>
<evidence type="ECO:0000313" key="1">
    <source>
        <dbReference type="EMBL" id="PIP57492.1"/>
    </source>
</evidence>
<dbReference type="InterPro" id="IPR015943">
    <property type="entry name" value="WD40/YVTN_repeat-like_dom_sf"/>
</dbReference>
<gene>
    <name evidence="1" type="ORF">COX03_02775</name>
</gene>
<dbReference type="EMBL" id="PCSW01000085">
    <property type="protein sequence ID" value="PIP57492.1"/>
    <property type="molecule type" value="Genomic_DNA"/>
</dbReference>